<dbReference type="EMBL" id="KQ964471">
    <property type="protein sequence ID" value="KXN71590.1"/>
    <property type="molecule type" value="Genomic_DNA"/>
</dbReference>
<dbReference type="Proteomes" id="UP000070444">
    <property type="component" value="Unassembled WGS sequence"/>
</dbReference>
<evidence type="ECO:0000313" key="1">
    <source>
        <dbReference type="EMBL" id="KXN71590.1"/>
    </source>
</evidence>
<gene>
    <name evidence="1" type="ORF">CONCODRAFT_5662</name>
</gene>
<reference evidence="1 2" key="1">
    <citation type="journal article" date="2015" name="Genome Biol. Evol.">
        <title>Phylogenomic analyses indicate that early fungi evolved digesting cell walls of algal ancestors of land plants.</title>
        <authorList>
            <person name="Chang Y."/>
            <person name="Wang S."/>
            <person name="Sekimoto S."/>
            <person name="Aerts A.L."/>
            <person name="Choi C."/>
            <person name="Clum A."/>
            <person name="LaButti K.M."/>
            <person name="Lindquist E.A."/>
            <person name="Yee Ngan C."/>
            <person name="Ohm R.A."/>
            <person name="Salamov A.A."/>
            <person name="Grigoriev I.V."/>
            <person name="Spatafora J.W."/>
            <person name="Berbee M.L."/>
        </authorList>
    </citation>
    <scope>NUCLEOTIDE SEQUENCE [LARGE SCALE GENOMIC DNA]</scope>
    <source>
        <strain evidence="1 2">NRRL 28638</strain>
    </source>
</reference>
<keyword evidence="2" id="KW-1185">Reference proteome</keyword>
<accession>A0A137P9B3</accession>
<organism evidence="1 2">
    <name type="scientific">Conidiobolus coronatus (strain ATCC 28846 / CBS 209.66 / NRRL 28638)</name>
    <name type="common">Delacroixia coronata</name>
    <dbReference type="NCBI Taxonomy" id="796925"/>
    <lineage>
        <taxon>Eukaryota</taxon>
        <taxon>Fungi</taxon>
        <taxon>Fungi incertae sedis</taxon>
        <taxon>Zoopagomycota</taxon>
        <taxon>Entomophthoromycotina</taxon>
        <taxon>Entomophthoromycetes</taxon>
        <taxon>Entomophthorales</taxon>
        <taxon>Ancylistaceae</taxon>
        <taxon>Conidiobolus</taxon>
    </lineage>
</organism>
<name>A0A137P9B3_CONC2</name>
<evidence type="ECO:0008006" key="3">
    <source>
        <dbReference type="Google" id="ProtNLM"/>
    </source>
</evidence>
<protein>
    <recommendedName>
        <fullName evidence="3">Cytochrome P450</fullName>
    </recommendedName>
</protein>
<dbReference type="AlphaFoldDB" id="A0A137P9B3"/>
<proteinExistence type="predicted"/>
<dbReference type="OrthoDB" id="1470350at2759"/>
<evidence type="ECO:0000313" key="2">
    <source>
        <dbReference type="Proteomes" id="UP000070444"/>
    </source>
</evidence>
<sequence length="118" mass="13626">MGTSKDAFDDEMAKLMGPMIDKHCIVRYFGPRGWSIIADLQLAKIIYNNLDAFYKNTNSDWKRMRKLTSPVFHQTWPIDALSKYTRDENLKAFFIAGHDTTSPILQSLTIKELEIILV</sequence>